<evidence type="ECO:0000313" key="2">
    <source>
        <dbReference type="Proteomes" id="UP000005307"/>
    </source>
</evidence>
<accession>M9R7B3</accession>
<dbReference type="eggNOG" id="COG0790">
    <property type="taxonomic scope" value="Bacteria"/>
</dbReference>
<dbReference type="EMBL" id="CP003740">
    <property type="protein sequence ID" value="AGI68519.1"/>
    <property type="molecule type" value="Genomic_DNA"/>
</dbReference>
<gene>
    <name evidence="1" type="ORF">OAN307_c29690</name>
</gene>
<dbReference type="AlphaFoldDB" id="M9R7B3"/>
<evidence type="ECO:0008006" key="3">
    <source>
        <dbReference type="Google" id="ProtNLM"/>
    </source>
</evidence>
<organism evidence="1 2">
    <name type="scientific">Octadecabacter antarcticus 307</name>
    <dbReference type="NCBI Taxonomy" id="391626"/>
    <lineage>
        <taxon>Bacteria</taxon>
        <taxon>Pseudomonadati</taxon>
        <taxon>Pseudomonadota</taxon>
        <taxon>Alphaproteobacteria</taxon>
        <taxon>Rhodobacterales</taxon>
        <taxon>Roseobacteraceae</taxon>
        <taxon>Octadecabacter</taxon>
    </lineage>
</organism>
<dbReference type="InterPro" id="IPR006597">
    <property type="entry name" value="Sel1-like"/>
</dbReference>
<dbReference type="STRING" id="391626.OAN307_c29690"/>
<dbReference type="InterPro" id="IPR011990">
    <property type="entry name" value="TPR-like_helical_dom_sf"/>
</dbReference>
<name>M9R7B3_9RHOB</name>
<dbReference type="SMART" id="SM00671">
    <property type="entry name" value="SEL1"/>
    <property type="match status" value="1"/>
</dbReference>
<dbReference type="Gene3D" id="1.25.40.10">
    <property type="entry name" value="Tetratricopeptide repeat domain"/>
    <property type="match status" value="1"/>
</dbReference>
<evidence type="ECO:0000313" key="1">
    <source>
        <dbReference type="EMBL" id="AGI68519.1"/>
    </source>
</evidence>
<dbReference type="Proteomes" id="UP000005307">
    <property type="component" value="Chromosome"/>
</dbReference>
<dbReference type="RefSeq" id="WP_015500508.1">
    <property type="nucleotide sequence ID" value="NC_020911.1"/>
</dbReference>
<reference evidence="1 2" key="1">
    <citation type="journal article" date="2013" name="PLoS ONE">
        <title>Poles Apart: Arctic and Antarctic Octadecabacter strains Share High Genome Plasticity and a New Type of Xanthorhodopsin.</title>
        <authorList>
            <person name="Vollmers J."/>
            <person name="Voget S."/>
            <person name="Dietrich S."/>
            <person name="Gollnow K."/>
            <person name="Smits M."/>
            <person name="Meyer K."/>
            <person name="Brinkhoff T."/>
            <person name="Simon M."/>
            <person name="Daniel R."/>
        </authorList>
    </citation>
    <scope>NUCLEOTIDE SEQUENCE [LARGE SCALE GENOMIC DNA]</scope>
    <source>
        <strain evidence="1 2">307</strain>
    </source>
</reference>
<keyword evidence="2" id="KW-1185">Reference proteome</keyword>
<dbReference type="HOGENOM" id="CLU_109335_0_0_5"/>
<protein>
    <recommendedName>
        <fullName evidence="3">Sel1 repeat family protein</fullName>
    </recommendedName>
</protein>
<dbReference type="KEGG" id="oat:OAN307_c29690"/>
<proteinExistence type="predicted"/>
<dbReference type="SUPFAM" id="SSF81901">
    <property type="entry name" value="HCP-like"/>
    <property type="match status" value="1"/>
</dbReference>
<sequence>MTKKLEVKPMGVLYGVTVVGIYAALLALGTSLAADNTDDAQDGFHEAVNAVKDKDFALATDLFSVLAEQDDHDAQFNLAILLQSGQGMPQNFTLALEWAFMAKLGGVEPAVDLSETLMGKVLPSTQTEVAMRIDEHLQERLAGGERAAIMQYVAFNRTKYANPDLETAYIWSLIGAALSVNGAAEVRDEIEGNLETRVILPAQDAARKMFSEQNMVTLFQ</sequence>